<evidence type="ECO:0000256" key="3">
    <source>
        <dbReference type="ARBA" id="ARBA00022475"/>
    </source>
</evidence>
<evidence type="ECO:0000256" key="6">
    <source>
        <dbReference type="ARBA" id="ARBA00023136"/>
    </source>
</evidence>
<comment type="similarity">
    <text evidence="2">Belongs to the UPF0126 family.</text>
</comment>
<name>A0ABQ6E454_9GAMM</name>
<protein>
    <submittedName>
        <fullName evidence="9">Membrane protein</fullName>
    </submittedName>
</protein>
<keyword evidence="6 7" id="KW-0472">Membrane</keyword>
<comment type="caution">
    <text evidence="9">The sequence shown here is derived from an EMBL/GenBank/DDBJ whole genome shotgun (WGS) entry which is preliminary data.</text>
</comment>
<feature type="transmembrane region" description="Helical" evidence="7">
    <location>
        <begin position="121"/>
        <end position="140"/>
    </location>
</feature>
<dbReference type="Proteomes" id="UP001157353">
    <property type="component" value="Unassembled WGS sequence"/>
</dbReference>
<feature type="domain" description="Glycine transporter" evidence="8">
    <location>
        <begin position="95"/>
        <end position="167"/>
    </location>
</feature>
<evidence type="ECO:0000256" key="4">
    <source>
        <dbReference type="ARBA" id="ARBA00022692"/>
    </source>
</evidence>
<reference evidence="10" key="1">
    <citation type="journal article" date="2019" name="Int. J. Syst. Evol. Microbiol.">
        <title>The Global Catalogue of Microorganisms (GCM) 10K type strain sequencing project: providing services to taxonomists for standard genome sequencing and annotation.</title>
        <authorList>
            <consortium name="The Broad Institute Genomics Platform"/>
            <consortium name="The Broad Institute Genome Sequencing Center for Infectious Disease"/>
            <person name="Wu L."/>
            <person name="Ma J."/>
        </authorList>
    </citation>
    <scope>NUCLEOTIDE SEQUENCE [LARGE SCALE GENOMIC DNA]</scope>
    <source>
        <strain evidence="10">NBRC 103166</strain>
    </source>
</reference>
<evidence type="ECO:0000256" key="1">
    <source>
        <dbReference type="ARBA" id="ARBA00004651"/>
    </source>
</evidence>
<feature type="domain" description="Glycine transporter" evidence="8">
    <location>
        <begin position="8"/>
        <end position="81"/>
    </location>
</feature>
<dbReference type="PANTHER" id="PTHR30506:SF3">
    <property type="entry name" value="UPF0126 INNER MEMBRANE PROTEIN YADS-RELATED"/>
    <property type="match status" value="1"/>
</dbReference>
<keyword evidence="3" id="KW-1003">Cell membrane</keyword>
<feature type="transmembrane region" description="Helical" evidence="7">
    <location>
        <begin position="90"/>
        <end position="109"/>
    </location>
</feature>
<sequence length="208" mass="22437">MLENFIYISDMIGVIACAISGVLVATRLRMDPFGITVLAGVTGIGGGTLRDMMMGATPVFWIVDNTYIYVIITTAIISVYWLHRIHRFPAYLLPLLDAFGLAIFTIIGAQKALMLGFSGPVAIVMGCITGVVGGMIRDILSGQIPFVLQKEIYATASILGAALYVICNYFGFGQIVAMVIAMAGTLSLRVSAIYWHLSLPVFSDDREA</sequence>
<dbReference type="EMBL" id="BSPQ01000019">
    <property type="protein sequence ID" value="GLS92171.1"/>
    <property type="molecule type" value="Genomic_DNA"/>
</dbReference>
<proteinExistence type="inferred from homology"/>
<organism evidence="9 10">
    <name type="scientific">Psychromonas marina</name>
    <dbReference type="NCBI Taxonomy" id="88364"/>
    <lineage>
        <taxon>Bacteria</taxon>
        <taxon>Pseudomonadati</taxon>
        <taxon>Pseudomonadota</taxon>
        <taxon>Gammaproteobacteria</taxon>
        <taxon>Alteromonadales</taxon>
        <taxon>Psychromonadaceae</taxon>
        <taxon>Psychromonas</taxon>
    </lineage>
</organism>
<feature type="transmembrane region" description="Helical" evidence="7">
    <location>
        <begin position="6"/>
        <end position="26"/>
    </location>
</feature>
<evidence type="ECO:0000259" key="8">
    <source>
        <dbReference type="Pfam" id="PF03458"/>
    </source>
</evidence>
<evidence type="ECO:0000256" key="2">
    <source>
        <dbReference type="ARBA" id="ARBA00008193"/>
    </source>
</evidence>
<comment type="subcellular location">
    <subcellularLocation>
        <location evidence="1">Cell membrane</location>
        <topology evidence="1">Multi-pass membrane protein</topology>
    </subcellularLocation>
</comment>
<keyword evidence="10" id="KW-1185">Reference proteome</keyword>
<dbReference type="PANTHER" id="PTHR30506">
    <property type="entry name" value="INNER MEMBRANE PROTEIN"/>
    <property type="match status" value="1"/>
</dbReference>
<keyword evidence="5 7" id="KW-1133">Transmembrane helix</keyword>
<accession>A0ABQ6E454</accession>
<evidence type="ECO:0000313" key="9">
    <source>
        <dbReference type="EMBL" id="GLS92171.1"/>
    </source>
</evidence>
<evidence type="ECO:0000256" key="5">
    <source>
        <dbReference type="ARBA" id="ARBA00022989"/>
    </source>
</evidence>
<dbReference type="InterPro" id="IPR005115">
    <property type="entry name" value="Gly_transporter"/>
</dbReference>
<feature type="transmembrane region" description="Helical" evidence="7">
    <location>
        <begin position="152"/>
        <end position="171"/>
    </location>
</feature>
<gene>
    <name evidence="9" type="ORF">GCM10007916_32410</name>
</gene>
<feature type="transmembrane region" description="Helical" evidence="7">
    <location>
        <begin position="66"/>
        <end position="83"/>
    </location>
</feature>
<dbReference type="RefSeq" id="WP_284205265.1">
    <property type="nucleotide sequence ID" value="NZ_BSPQ01000019.1"/>
</dbReference>
<evidence type="ECO:0000313" key="10">
    <source>
        <dbReference type="Proteomes" id="UP001157353"/>
    </source>
</evidence>
<feature type="transmembrane region" description="Helical" evidence="7">
    <location>
        <begin position="33"/>
        <end position="54"/>
    </location>
</feature>
<dbReference type="Pfam" id="PF03458">
    <property type="entry name" value="Gly_transporter"/>
    <property type="match status" value="2"/>
</dbReference>
<evidence type="ECO:0000256" key="7">
    <source>
        <dbReference type="SAM" id="Phobius"/>
    </source>
</evidence>
<keyword evidence="4 7" id="KW-0812">Transmembrane</keyword>